<feature type="transmembrane region" description="Helical" evidence="6">
    <location>
        <begin position="71"/>
        <end position="88"/>
    </location>
</feature>
<dbReference type="PANTHER" id="PTHR32322:SF2">
    <property type="entry name" value="EAMA DOMAIN-CONTAINING PROTEIN"/>
    <property type="match status" value="1"/>
</dbReference>
<reference evidence="8 9" key="1">
    <citation type="submission" date="2018-07" db="EMBL/GenBank/DDBJ databases">
        <title>Motiliproteus coralliicola sp. nov., a bacterium isolated from Coral.</title>
        <authorList>
            <person name="Wang G."/>
        </authorList>
    </citation>
    <scope>NUCLEOTIDE SEQUENCE [LARGE SCALE GENOMIC DNA]</scope>
    <source>
        <strain evidence="8 9">C34</strain>
    </source>
</reference>
<keyword evidence="5 6" id="KW-0472">Membrane</keyword>
<dbReference type="PANTHER" id="PTHR32322">
    <property type="entry name" value="INNER MEMBRANE TRANSPORTER"/>
    <property type="match status" value="1"/>
</dbReference>
<comment type="caution">
    <text evidence="8">The sequence shown here is derived from an EMBL/GenBank/DDBJ whole genome shotgun (WGS) entry which is preliminary data.</text>
</comment>
<dbReference type="GO" id="GO:0016020">
    <property type="term" value="C:membrane"/>
    <property type="evidence" value="ECO:0007669"/>
    <property type="project" value="UniProtKB-SubCell"/>
</dbReference>
<accession>A0A369WEI5</accession>
<dbReference type="RefSeq" id="WP_114696646.1">
    <property type="nucleotide sequence ID" value="NZ_QQOH01000004.1"/>
</dbReference>
<gene>
    <name evidence="8" type="ORF">DV711_15625</name>
</gene>
<dbReference type="AlphaFoldDB" id="A0A369WEI5"/>
<evidence type="ECO:0000256" key="1">
    <source>
        <dbReference type="ARBA" id="ARBA00004141"/>
    </source>
</evidence>
<feature type="transmembrane region" description="Helical" evidence="6">
    <location>
        <begin position="126"/>
        <end position="144"/>
    </location>
</feature>
<comment type="similarity">
    <text evidence="2">Belongs to the EamA transporter family.</text>
</comment>
<organism evidence="8 9">
    <name type="scientific">Motiliproteus coralliicola</name>
    <dbReference type="NCBI Taxonomy" id="2283196"/>
    <lineage>
        <taxon>Bacteria</taxon>
        <taxon>Pseudomonadati</taxon>
        <taxon>Pseudomonadota</taxon>
        <taxon>Gammaproteobacteria</taxon>
        <taxon>Oceanospirillales</taxon>
        <taxon>Oceanospirillaceae</taxon>
        <taxon>Motiliproteus</taxon>
    </lineage>
</organism>
<name>A0A369WEI5_9GAMM</name>
<feature type="domain" description="EamA" evidence="7">
    <location>
        <begin position="12"/>
        <end position="142"/>
    </location>
</feature>
<keyword evidence="9" id="KW-1185">Reference proteome</keyword>
<evidence type="ECO:0000256" key="2">
    <source>
        <dbReference type="ARBA" id="ARBA00007362"/>
    </source>
</evidence>
<dbReference type="InterPro" id="IPR000620">
    <property type="entry name" value="EamA_dom"/>
</dbReference>
<dbReference type="InterPro" id="IPR050638">
    <property type="entry name" value="AA-Vitamin_Transporters"/>
</dbReference>
<evidence type="ECO:0000256" key="6">
    <source>
        <dbReference type="SAM" id="Phobius"/>
    </source>
</evidence>
<evidence type="ECO:0000256" key="3">
    <source>
        <dbReference type="ARBA" id="ARBA00022692"/>
    </source>
</evidence>
<evidence type="ECO:0000313" key="9">
    <source>
        <dbReference type="Proteomes" id="UP000253769"/>
    </source>
</evidence>
<sequence>MDSRQDNIDSLAMGMMLLCCLVWGLQQVLLKGVALDMAPVLQIAIRSGGAAILVALLMLWRGETLLSHDTWKPGLIAGVLFTLEFLFLGEGIRHTSASRAVVFLYCAPIFVALALHWRFPTERLSPLQWLGVAAAFSGVAYSFLGGEADQSSPPKQWLGDMLSLMAAVVWAATTVVIRSSRLSQAPATQTLLYQLLTGLVLLVLAAFFLGQTDYQLSQELVGSLLFQVVVVAFASYLGWFWLLRRYPASQLGIFSFLTPLFGVILGAWLLDETLEPRFITGAMLVMAGMILVSGHRLLARLIRRLLGSN</sequence>
<dbReference type="Pfam" id="PF00892">
    <property type="entry name" value="EamA"/>
    <property type="match status" value="2"/>
</dbReference>
<keyword evidence="4 6" id="KW-1133">Transmembrane helix</keyword>
<protein>
    <submittedName>
        <fullName evidence="8">DMT family transporter</fullName>
    </submittedName>
</protein>
<dbReference type="OrthoDB" id="184388at2"/>
<feature type="transmembrane region" description="Helical" evidence="6">
    <location>
        <begin position="276"/>
        <end position="298"/>
    </location>
</feature>
<comment type="subcellular location">
    <subcellularLocation>
        <location evidence="1">Membrane</location>
        <topology evidence="1">Multi-pass membrane protein</topology>
    </subcellularLocation>
</comment>
<feature type="transmembrane region" description="Helical" evidence="6">
    <location>
        <begin position="190"/>
        <end position="209"/>
    </location>
</feature>
<dbReference type="Gene3D" id="1.10.3730.20">
    <property type="match status" value="1"/>
</dbReference>
<dbReference type="Proteomes" id="UP000253769">
    <property type="component" value="Unassembled WGS sequence"/>
</dbReference>
<dbReference type="InterPro" id="IPR037185">
    <property type="entry name" value="EmrE-like"/>
</dbReference>
<evidence type="ECO:0000313" key="8">
    <source>
        <dbReference type="EMBL" id="RDE19026.1"/>
    </source>
</evidence>
<feature type="transmembrane region" description="Helical" evidence="6">
    <location>
        <begin position="156"/>
        <end position="178"/>
    </location>
</feature>
<feature type="transmembrane region" description="Helical" evidence="6">
    <location>
        <begin position="100"/>
        <end position="119"/>
    </location>
</feature>
<feature type="transmembrane region" description="Helical" evidence="6">
    <location>
        <begin position="221"/>
        <end position="242"/>
    </location>
</feature>
<feature type="domain" description="EamA" evidence="7">
    <location>
        <begin position="158"/>
        <end position="293"/>
    </location>
</feature>
<dbReference type="EMBL" id="QQOH01000004">
    <property type="protein sequence ID" value="RDE19026.1"/>
    <property type="molecule type" value="Genomic_DNA"/>
</dbReference>
<feature type="transmembrane region" description="Helical" evidence="6">
    <location>
        <begin position="40"/>
        <end position="59"/>
    </location>
</feature>
<feature type="transmembrane region" description="Helical" evidence="6">
    <location>
        <begin position="251"/>
        <end position="270"/>
    </location>
</feature>
<evidence type="ECO:0000256" key="4">
    <source>
        <dbReference type="ARBA" id="ARBA00022989"/>
    </source>
</evidence>
<keyword evidence="3 6" id="KW-0812">Transmembrane</keyword>
<dbReference type="SUPFAM" id="SSF103481">
    <property type="entry name" value="Multidrug resistance efflux transporter EmrE"/>
    <property type="match status" value="2"/>
</dbReference>
<proteinExistence type="inferred from homology"/>
<evidence type="ECO:0000259" key="7">
    <source>
        <dbReference type="Pfam" id="PF00892"/>
    </source>
</evidence>
<evidence type="ECO:0000256" key="5">
    <source>
        <dbReference type="ARBA" id="ARBA00023136"/>
    </source>
</evidence>